<accession>C6Q2K8</accession>
<proteinExistence type="predicted"/>
<dbReference type="InterPro" id="IPR011990">
    <property type="entry name" value="TPR-like_helical_dom_sf"/>
</dbReference>
<dbReference type="Pfam" id="PF13191">
    <property type="entry name" value="AAA_16"/>
    <property type="match status" value="1"/>
</dbReference>
<dbReference type="eggNOG" id="COG3899">
    <property type="taxonomic scope" value="Bacteria"/>
</dbReference>
<evidence type="ECO:0000256" key="2">
    <source>
        <dbReference type="ARBA" id="ARBA00022840"/>
    </source>
</evidence>
<feature type="repeat" description="TPR" evidence="3">
    <location>
        <begin position="865"/>
        <end position="898"/>
    </location>
</feature>
<evidence type="ECO:0000256" key="1">
    <source>
        <dbReference type="ARBA" id="ARBA00022741"/>
    </source>
</evidence>
<dbReference type="AlphaFoldDB" id="C6Q2K8"/>
<dbReference type="GO" id="GO:0005524">
    <property type="term" value="F:ATP binding"/>
    <property type="evidence" value="ECO:0007669"/>
    <property type="project" value="UniProtKB-KW"/>
</dbReference>
<keyword evidence="2" id="KW-0067">ATP-binding</keyword>
<keyword evidence="6" id="KW-1185">Reference proteome</keyword>
<dbReference type="PANTHER" id="PTHR16305">
    <property type="entry name" value="TESTICULAR SOLUBLE ADENYLYL CYCLASE"/>
    <property type="match status" value="1"/>
</dbReference>
<evidence type="ECO:0000259" key="4">
    <source>
        <dbReference type="SMART" id="SM01043"/>
    </source>
</evidence>
<feature type="non-terminal residue" evidence="5">
    <location>
        <position position="1"/>
    </location>
</feature>
<dbReference type="Pfam" id="PF13424">
    <property type="entry name" value="TPR_12"/>
    <property type="match status" value="1"/>
</dbReference>
<keyword evidence="1" id="KW-0547">Nucleotide-binding</keyword>
<dbReference type="GO" id="GO:0004016">
    <property type="term" value="F:adenylate cyclase activity"/>
    <property type="evidence" value="ECO:0007669"/>
    <property type="project" value="TreeGrafter"/>
</dbReference>
<dbReference type="Pfam" id="PF03704">
    <property type="entry name" value="BTAD"/>
    <property type="match status" value="1"/>
</dbReference>
<dbReference type="EMBL" id="ACVI01000184">
    <property type="protein sequence ID" value="EET84276.1"/>
    <property type="molecule type" value="Genomic_DNA"/>
</dbReference>
<feature type="domain" description="Bacterial transcriptional activator" evidence="4">
    <location>
        <begin position="127"/>
        <end position="258"/>
    </location>
</feature>
<gene>
    <name evidence="5" type="ORF">CcarbDRAFT_5276</name>
</gene>
<dbReference type="InterPro" id="IPR041664">
    <property type="entry name" value="AAA_16"/>
</dbReference>
<evidence type="ECO:0000313" key="5">
    <source>
        <dbReference type="EMBL" id="EET84276.1"/>
    </source>
</evidence>
<dbReference type="InterPro" id="IPR027417">
    <property type="entry name" value="P-loop_NTPase"/>
</dbReference>
<protein>
    <submittedName>
        <fullName evidence="5">Transcriptional activator domain protein</fullName>
    </submittedName>
</protein>
<comment type="caution">
    <text evidence="5">The sequence shown here is derived from an EMBL/GenBank/DDBJ whole genome shotgun (WGS) entry which is preliminary data.</text>
</comment>
<evidence type="ECO:0000313" key="6">
    <source>
        <dbReference type="Proteomes" id="UP000004198"/>
    </source>
</evidence>
<reference evidence="5 6" key="1">
    <citation type="submission" date="2009-06" db="EMBL/GenBank/DDBJ databases">
        <title>The draft genome of Clostridium carboxidivorans P7.</title>
        <authorList>
            <consortium name="US DOE Joint Genome Institute (JGI-PGF)"/>
            <person name="Lucas S."/>
            <person name="Copeland A."/>
            <person name="Lapidus A."/>
            <person name="Glavina del Rio T."/>
            <person name="Tice H."/>
            <person name="Bruce D."/>
            <person name="Goodwin L."/>
            <person name="Pitluck S."/>
            <person name="Larimer F."/>
            <person name="Land M.L."/>
            <person name="Hauser L."/>
            <person name="Hemme C.L."/>
        </authorList>
    </citation>
    <scope>NUCLEOTIDE SEQUENCE [LARGE SCALE GENOMIC DNA]</scope>
    <source>
        <strain evidence="5 6">P7</strain>
    </source>
</reference>
<evidence type="ECO:0000256" key="3">
    <source>
        <dbReference type="PROSITE-ProRule" id="PRU00339"/>
    </source>
</evidence>
<keyword evidence="3" id="KW-0802">TPR repeat</keyword>
<dbReference type="GO" id="GO:0005737">
    <property type="term" value="C:cytoplasm"/>
    <property type="evidence" value="ECO:0007669"/>
    <property type="project" value="TreeGrafter"/>
</dbReference>
<dbReference type="Gene3D" id="1.10.10.10">
    <property type="entry name" value="Winged helix-like DNA-binding domain superfamily/Winged helix DNA-binding domain"/>
    <property type="match status" value="1"/>
</dbReference>
<dbReference type="SUPFAM" id="SSF52540">
    <property type="entry name" value="P-loop containing nucleoside triphosphate hydrolases"/>
    <property type="match status" value="1"/>
</dbReference>
<dbReference type="PROSITE" id="PS50005">
    <property type="entry name" value="TPR"/>
    <property type="match status" value="1"/>
</dbReference>
<organism evidence="5 6">
    <name type="scientific">Clostridium carboxidivorans P7</name>
    <dbReference type="NCBI Taxonomy" id="536227"/>
    <lineage>
        <taxon>Bacteria</taxon>
        <taxon>Bacillati</taxon>
        <taxon>Bacillota</taxon>
        <taxon>Clostridia</taxon>
        <taxon>Eubacteriales</taxon>
        <taxon>Clostridiaceae</taxon>
        <taxon>Clostridium</taxon>
    </lineage>
</organism>
<dbReference type="InterPro" id="IPR005158">
    <property type="entry name" value="BTAD"/>
</dbReference>
<dbReference type="InterPro" id="IPR019734">
    <property type="entry name" value="TPR_rpt"/>
</dbReference>
<dbReference type="Proteomes" id="UP000004198">
    <property type="component" value="Unassembled WGS sequence"/>
</dbReference>
<dbReference type="eggNOG" id="COG3629">
    <property type="taxonomic scope" value="Bacteria"/>
</dbReference>
<dbReference type="SMART" id="SM00028">
    <property type="entry name" value="TPR"/>
    <property type="match status" value="4"/>
</dbReference>
<dbReference type="PANTHER" id="PTHR16305:SF28">
    <property type="entry name" value="GUANYLATE CYCLASE DOMAIN-CONTAINING PROTEIN"/>
    <property type="match status" value="1"/>
</dbReference>
<dbReference type="Gene3D" id="1.25.40.10">
    <property type="entry name" value="Tetratricopeptide repeat domain"/>
    <property type="match status" value="2"/>
</dbReference>
<dbReference type="SMART" id="SM01043">
    <property type="entry name" value="BTAD"/>
    <property type="match status" value="1"/>
</dbReference>
<sequence length="1044" mass="123867">KNFLKIELKNFVIFIINYEYTKCNLRGDDMDYIHVKLLGNFIATFNGKNISFPYSKVQALFCYLVIRKQATRDELSALLWPDMEESISRKNLRNAIYKLKKVFGKEEVIDFLNKSTILFNENTKIDTDVDEFINNKDEVDVYEGEFLKGFMPKDAENFQRWVFEIREYLQGIYLKRLKDKLESEEITEDYDEIEKYCRLIIKIDEFDEEAYRKLICCYKNQRKFNSAIELYNKLSDTLNKELSIVPDAKTTEVFKEVLNLMDVRHKEENNENYFYGRINELRLMENNYKNFINSKDSKSILIKGEMGIGKTSLKERFLQTIEKDKEVYIFETNCYQFENEYALKPWRNIISSLAYVIADNKNKTSDILENIIRELVPEVNNDSRYSENVKLEDTIELLKHDVVGNILTYILKKICIDRKILLVFEDIQWMDSVSISLLTSIISKCEENNIMFLLTFRNEFNHNVDRFLVSAKKYDRIEIIELNRFTTSEVENFIKKALPKYSLSKEIINKIYAETEGNAFFLKEYLNIIKSKNNINIMTSKMQDVLKTRFIDISDDERKIVEIASLFHDEVSMFILKELTQKDELEIMDIIEKLEGRFILKESINEENICFKFTHQKLREFQYMNLSAAKKKILHNKIGKILEKTLKNNIGDINIYYKLIYHFENAYNYIEALKYRIKNLNVYLNFSHELFPIIYYSNKSYNELYFNDKETTKSLKEIEKSLDDLKIKEQNSSEVLKLEVSVLHIKGRYLIRKGQYEEGIKNIQDMIDKANEIGCNDYAIEGYKQMIYYCIQTNKSDEMIKHINCGLELAVKCNYYEEVGIILRLKALYKKMVGKYEEAQMLMQESINTLSETKHAFDKYALNIAACYNYMGDIRKRKENFLEALDYYNKAIEICEQKNVLTSLALFYTNAGETAFYTNDYNLSTKYFKKALNIYKKFDLIWGKSIAEAFMSIILMKDGNFEESLKFLKSADMNSRILKNPKEIGTVFRAKAEVRFYVKDNMYFDHIFKDYLNDDFQEYAKQGIMYLNEAMDQHQVDDLNRLIT</sequence>
<name>C6Q2K8_9CLOT</name>
<dbReference type="SUPFAM" id="SSF48452">
    <property type="entry name" value="TPR-like"/>
    <property type="match status" value="2"/>
</dbReference>
<dbReference type="Gene3D" id="3.40.50.300">
    <property type="entry name" value="P-loop containing nucleotide triphosphate hydrolases"/>
    <property type="match status" value="1"/>
</dbReference>
<dbReference type="InterPro" id="IPR036388">
    <property type="entry name" value="WH-like_DNA-bd_sf"/>
</dbReference>
<dbReference type="STRING" id="536227.Ccar_23045"/>